<accession>A0A067D6M8</accession>
<evidence type="ECO:0000313" key="2">
    <source>
        <dbReference type="Proteomes" id="UP000030745"/>
    </source>
</evidence>
<reference evidence="1 2" key="1">
    <citation type="journal article" date="2013" name="PLoS Genet.">
        <title>Distinctive expansion of potential virulence genes in the genome of the oomycete fish pathogen Saprolegnia parasitica.</title>
        <authorList>
            <person name="Jiang R.H."/>
            <person name="de Bruijn I."/>
            <person name="Haas B.J."/>
            <person name="Belmonte R."/>
            <person name="Lobach L."/>
            <person name="Christie J."/>
            <person name="van den Ackerveken G."/>
            <person name="Bottin A."/>
            <person name="Bulone V."/>
            <person name="Diaz-Moreno S.M."/>
            <person name="Dumas B."/>
            <person name="Fan L."/>
            <person name="Gaulin E."/>
            <person name="Govers F."/>
            <person name="Grenville-Briggs L.J."/>
            <person name="Horner N.R."/>
            <person name="Levin J.Z."/>
            <person name="Mammella M."/>
            <person name="Meijer H.J."/>
            <person name="Morris P."/>
            <person name="Nusbaum C."/>
            <person name="Oome S."/>
            <person name="Phillips A.J."/>
            <person name="van Rooyen D."/>
            <person name="Rzeszutek E."/>
            <person name="Saraiva M."/>
            <person name="Secombes C.J."/>
            <person name="Seidl M.F."/>
            <person name="Snel B."/>
            <person name="Stassen J.H."/>
            <person name="Sykes S."/>
            <person name="Tripathy S."/>
            <person name="van den Berg H."/>
            <person name="Vega-Arreguin J.C."/>
            <person name="Wawra S."/>
            <person name="Young S.K."/>
            <person name="Zeng Q."/>
            <person name="Dieguez-Uribeondo J."/>
            <person name="Russ C."/>
            <person name="Tyler B.M."/>
            <person name="van West P."/>
        </authorList>
    </citation>
    <scope>NUCLEOTIDE SEQUENCE [LARGE SCALE GENOMIC DNA]</scope>
    <source>
        <strain evidence="1 2">CBS 223.65</strain>
    </source>
</reference>
<dbReference type="AlphaFoldDB" id="A0A067D6M8"/>
<sequence>MVASDSKPAPDDIVWSVGWSGCRECVLSLREESEDMATPARQLLGETYVSTMRGLKVHRSLASFSLRWSDVVVQHLGRILEASTETDKVQLRAKTIPPLQDAFEILGALVRTIDSEREAFNSAIGGLIRFRAEVSKAFNTERGPYGYMYLAIADKLENALTCFQATEKALSHASSILKSDASDMAQCMCVLKAFLSVETIETSRVAELGNRLIACCNAYKRKHAEYCRVFM</sequence>
<proteinExistence type="predicted"/>
<gene>
    <name evidence="1" type="ORF">SPRG_00715</name>
</gene>
<evidence type="ECO:0000313" key="1">
    <source>
        <dbReference type="EMBL" id="KDO34652.1"/>
    </source>
</evidence>
<dbReference type="EMBL" id="KK583190">
    <property type="protein sequence ID" value="KDO34652.1"/>
    <property type="molecule type" value="Genomic_DNA"/>
</dbReference>
<name>A0A067D6M8_SAPPC</name>
<dbReference type="OMA" id="IACCNAY"/>
<dbReference type="GeneID" id="24123347"/>
<dbReference type="RefSeq" id="XP_012194326.1">
    <property type="nucleotide sequence ID" value="XM_012338936.1"/>
</dbReference>
<keyword evidence="2" id="KW-1185">Reference proteome</keyword>
<dbReference type="VEuPathDB" id="FungiDB:SPRG_00715"/>
<organism evidence="1 2">
    <name type="scientific">Saprolegnia parasitica (strain CBS 223.65)</name>
    <dbReference type="NCBI Taxonomy" id="695850"/>
    <lineage>
        <taxon>Eukaryota</taxon>
        <taxon>Sar</taxon>
        <taxon>Stramenopiles</taxon>
        <taxon>Oomycota</taxon>
        <taxon>Saprolegniomycetes</taxon>
        <taxon>Saprolegniales</taxon>
        <taxon>Saprolegniaceae</taxon>
        <taxon>Saprolegnia</taxon>
    </lineage>
</organism>
<dbReference type="Proteomes" id="UP000030745">
    <property type="component" value="Unassembled WGS sequence"/>
</dbReference>
<dbReference type="KEGG" id="spar:SPRG_00715"/>
<protein>
    <submittedName>
        <fullName evidence="1">Uncharacterized protein</fullName>
    </submittedName>
</protein>